<evidence type="ECO:0000313" key="1">
    <source>
        <dbReference type="EMBL" id="MBO8426921.1"/>
    </source>
</evidence>
<organism evidence="1 2">
    <name type="scientific">Candidatus Alloenteromonas pullistercoris</name>
    <dbReference type="NCBI Taxonomy" id="2840785"/>
    <lineage>
        <taxon>Bacteria</taxon>
        <taxon>Bacillati</taxon>
        <taxon>Bacillota</taxon>
        <taxon>Bacillota incertae sedis</taxon>
        <taxon>Candidatus Alloenteromonas</taxon>
    </lineage>
</organism>
<gene>
    <name evidence="1" type="ORF">IAC61_06410</name>
</gene>
<protein>
    <recommendedName>
        <fullName evidence="3">Lipoprotein</fullName>
    </recommendedName>
</protein>
<comment type="caution">
    <text evidence="1">The sequence shown here is derived from an EMBL/GenBank/DDBJ whole genome shotgun (WGS) entry which is preliminary data.</text>
</comment>
<name>A0A9D9GVP9_9FIRM</name>
<evidence type="ECO:0000313" key="2">
    <source>
        <dbReference type="Proteomes" id="UP000823634"/>
    </source>
</evidence>
<dbReference type="Proteomes" id="UP000823634">
    <property type="component" value="Unassembled WGS sequence"/>
</dbReference>
<reference evidence="1" key="1">
    <citation type="submission" date="2020-10" db="EMBL/GenBank/DDBJ databases">
        <authorList>
            <person name="Gilroy R."/>
        </authorList>
    </citation>
    <scope>NUCLEOTIDE SEQUENCE</scope>
    <source>
        <strain evidence="1">17113</strain>
    </source>
</reference>
<sequence length="540" mass="58966">MNKALAPLLLFPLLCGCSSIPEVLNKDLVDANLAELDSVNLGQASVDELPGLKGYLDDGYSIYLSSNFHHGSLVLSDGNRYYFYSGYSDSLFGGEVIPVYNLTGVYDIALNDLTGYVAFIEDGLGSEYFYDAYGNHLCSYSITETVYGYTCLADVEEKTLTLTVEVSSGWETHVYSYSTGVPVEVIGGGGSLVPEGLSDLSLAGLPGYYLYSNDRYAIVYNEDMEAVSQYAWPTEFGASSSYYAAGGNVISQRLIALPADSPDYDLYDKGAKYSLFSYRFSLKNGEFGEIDLNYLIERAGEIYNDADGKPNFALVEIRDINRKSLDESARTVIADKEGKIVSDASGIAASSFIKTKSSNYFNLSTKVLYSSRLAPIASLSLYGTPEYDPGSGCFLFDKEDGVYVYSDSFERLGYYEGLSFLGDQFTFSSRLLSDGDYVYRLALNGAEPELERIVPSPVAGSSPNYSTQSLGNGVYAYYRQGETVWGVDLIDGNGKFATLDFESSFDIDSMGASSTPLGDNCFLLLNFGDGYEAYRVDFAS</sequence>
<reference evidence="1" key="2">
    <citation type="journal article" date="2021" name="PeerJ">
        <title>Extensive microbial diversity within the chicken gut microbiome revealed by metagenomics and culture.</title>
        <authorList>
            <person name="Gilroy R."/>
            <person name="Ravi A."/>
            <person name="Getino M."/>
            <person name="Pursley I."/>
            <person name="Horton D.L."/>
            <person name="Alikhan N.F."/>
            <person name="Baker D."/>
            <person name="Gharbi K."/>
            <person name="Hall N."/>
            <person name="Watson M."/>
            <person name="Adriaenssens E.M."/>
            <person name="Foster-Nyarko E."/>
            <person name="Jarju S."/>
            <person name="Secka A."/>
            <person name="Antonio M."/>
            <person name="Oren A."/>
            <person name="Chaudhuri R.R."/>
            <person name="La Ragione R."/>
            <person name="Hildebrand F."/>
            <person name="Pallen M.J."/>
        </authorList>
    </citation>
    <scope>NUCLEOTIDE SEQUENCE</scope>
    <source>
        <strain evidence="1">17113</strain>
    </source>
</reference>
<dbReference type="AlphaFoldDB" id="A0A9D9GVP9"/>
<proteinExistence type="predicted"/>
<dbReference type="PROSITE" id="PS51257">
    <property type="entry name" value="PROKAR_LIPOPROTEIN"/>
    <property type="match status" value="1"/>
</dbReference>
<evidence type="ECO:0008006" key="3">
    <source>
        <dbReference type="Google" id="ProtNLM"/>
    </source>
</evidence>
<dbReference type="EMBL" id="JADINA010000039">
    <property type="protein sequence ID" value="MBO8426921.1"/>
    <property type="molecule type" value="Genomic_DNA"/>
</dbReference>
<accession>A0A9D9GVP9</accession>